<name>A0ABT5ICL2_9CAUL</name>
<evidence type="ECO:0000313" key="2">
    <source>
        <dbReference type="Proteomes" id="UP001216595"/>
    </source>
</evidence>
<dbReference type="Gene3D" id="3.40.50.1820">
    <property type="entry name" value="alpha/beta hydrolase"/>
    <property type="match status" value="1"/>
</dbReference>
<dbReference type="EMBL" id="JAQQKW010000003">
    <property type="protein sequence ID" value="MDC7693922.1"/>
    <property type="molecule type" value="Genomic_DNA"/>
</dbReference>
<reference evidence="1 2" key="1">
    <citation type="submission" date="2023-01" db="EMBL/GenBank/DDBJ databases">
        <title>Novel species of the genus Asticcacaulis isolated from rivers.</title>
        <authorList>
            <person name="Lu H."/>
        </authorList>
    </citation>
    <scope>NUCLEOTIDE SEQUENCE [LARGE SCALE GENOMIC DNA]</scope>
    <source>
        <strain evidence="1 2">DXS10W</strain>
    </source>
</reference>
<sequence length="308" mass="33836">MWFFDVRGGPDPGTTTVADLKSARLHYVSKPDGKVIEPFAAGVQTYPDVALLSAHVANRRLVFVTHGYNVRFRDSFNALAGVRQFLSLNESYLVIGVLWPGESATPINYMWEHKDARAAGTRLAEFVDTHCGAAAEVNFISHSLGARVGLECLKAVKRPFREVCLTAPAVNADAFAKRYKGVEVKAERISVLASRADKVLMLAYPPGNFAATAFGEIDAPLTAALGRTGASPRPANVANYQIPSTFLWLDPAVDRDFDHMDYYPGQTMKTSPAVVLPEPTDRNNARPAQAARYNLWHLMTHALPPWPR</sequence>
<protein>
    <submittedName>
        <fullName evidence="1">Alpha/beta hydrolase</fullName>
    </submittedName>
</protein>
<keyword evidence="1" id="KW-0378">Hydrolase</keyword>
<dbReference type="RefSeq" id="WP_272740647.1">
    <property type="nucleotide sequence ID" value="NZ_JAQQKW010000003.1"/>
</dbReference>
<gene>
    <name evidence="1" type="ORF">PQU94_06455</name>
</gene>
<keyword evidence="2" id="KW-1185">Reference proteome</keyword>
<dbReference type="SUPFAM" id="SSF53474">
    <property type="entry name" value="alpha/beta-Hydrolases"/>
    <property type="match status" value="1"/>
</dbReference>
<dbReference type="InterPro" id="IPR010297">
    <property type="entry name" value="DUF900_hydrolase"/>
</dbReference>
<proteinExistence type="predicted"/>
<dbReference type="Proteomes" id="UP001216595">
    <property type="component" value="Unassembled WGS sequence"/>
</dbReference>
<dbReference type="GO" id="GO:0016787">
    <property type="term" value="F:hydrolase activity"/>
    <property type="evidence" value="ECO:0007669"/>
    <property type="project" value="UniProtKB-KW"/>
</dbReference>
<dbReference type="InterPro" id="IPR029058">
    <property type="entry name" value="AB_hydrolase_fold"/>
</dbReference>
<organism evidence="1 2">
    <name type="scientific">Asticcacaulis currens</name>
    <dbReference type="NCBI Taxonomy" id="2984210"/>
    <lineage>
        <taxon>Bacteria</taxon>
        <taxon>Pseudomonadati</taxon>
        <taxon>Pseudomonadota</taxon>
        <taxon>Alphaproteobacteria</taxon>
        <taxon>Caulobacterales</taxon>
        <taxon>Caulobacteraceae</taxon>
        <taxon>Asticcacaulis</taxon>
    </lineage>
</organism>
<dbReference type="Pfam" id="PF05990">
    <property type="entry name" value="DUF900"/>
    <property type="match status" value="1"/>
</dbReference>
<comment type="caution">
    <text evidence="1">The sequence shown here is derived from an EMBL/GenBank/DDBJ whole genome shotgun (WGS) entry which is preliminary data.</text>
</comment>
<accession>A0ABT5ICL2</accession>
<evidence type="ECO:0000313" key="1">
    <source>
        <dbReference type="EMBL" id="MDC7693922.1"/>
    </source>
</evidence>